<dbReference type="PROSITE" id="PS50071">
    <property type="entry name" value="HOMEOBOX_2"/>
    <property type="match status" value="1"/>
</dbReference>
<comment type="caution">
    <text evidence="9">The sequence shown here is derived from an EMBL/GenBank/DDBJ whole genome shotgun (WGS) entry which is preliminary data.</text>
</comment>
<dbReference type="InterPro" id="IPR050453">
    <property type="entry name" value="LIM_Homeobox_TF"/>
</dbReference>
<evidence type="ECO:0000256" key="6">
    <source>
        <dbReference type="RuleBase" id="RU000682"/>
    </source>
</evidence>
<evidence type="ECO:0000313" key="9">
    <source>
        <dbReference type="EMBL" id="CAF1234343.1"/>
    </source>
</evidence>
<feature type="compositionally biased region" description="Basic and acidic residues" evidence="7">
    <location>
        <begin position="78"/>
        <end position="87"/>
    </location>
</feature>
<evidence type="ECO:0000259" key="8">
    <source>
        <dbReference type="PROSITE" id="PS50071"/>
    </source>
</evidence>
<evidence type="ECO:0000256" key="4">
    <source>
        <dbReference type="ARBA" id="ARBA00023242"/>
    </source>
</evidence>
<sequence>MENELHSYEETIAKSSISSSPAFNPCWFAYSSLFNSIRPTTPKVRHNFKSIDELLSPSKTNDEIGYNSKLSSSFRSRKNGDENEKPTKSSRSHNKSKTIRTAFTDEQRKYLDRFYSTSRYPDPSQMETLSQLLSLDEKVVRVWFQNKRSREKNHPRNSTMMNTM</sequence>
<organism evidence="9 13">
    <name type="scientific">Rotaria magnacalcarata</name>
    <dbReference type="NCBI Taxonomy" id="392030"/>
    <lineage>
        <taxon>Eukaryota</taxon>
        <taxon>Metazoa</taxon>
        <taxon>Spiralia</taxon>
        <taxon>Gnathifera</taxon>
        <taxon>Rotifera</taxon>
        <taxon>Eurotatoria</taxon>
        <taxon>Bdelloidea</taxon>
        <taxon>Philodinida</taxon>
        <taxon>Philodinidae</taxon>
        <taxon>Rotaria</taxon>
    </lineage>
</organism>
<dbReference type="CDD" id="cd00086">
    <property type="entry name" value="homeodomain"/>
    <property type="match status" value="1"/>
</dbReference>
<dbReference type="SUPFAM" id="SSF46689">
    <property type="entry name" value="Homeodomain-like"/>
    <property type="match status" value="1"/>
</dbReference>
<accession>A0A814YVU4</accession>
<gene>
    <name evidence="11" type="ORF">BYL167_LOCUS34121</name>
    <name evidence="9" type="ORF">CJN711_LOCUS13665</name>
    <name evidence="12" type="ORF">GIL414_LOCUS70226</name>
    <name evidence="10" type="ORF">KQP761_LOCUS31544</name>
</gene>
<dbReference type="Pfam" id="PF00046">
    <property type="entry name" value="Homeodomain"/>
    <property type="match status" value="1"/>
</dbReference>
<evidence type="ECO:0000256" key="5">
    <source>
        <dbReference type="PROSITE-ProRule" id="PRU00108"/>
    </source>
</evidence>
<dbReference type="PANTHER" id="PTHR24208">
    <property type="entry name" value="LIM/HOMEOBOX PROTEIN LHX"/>
    <property type="match status" value="1"/>
</dbReference>
<feature type="domain" description="Homeobox" evidence="8">
    <location>
        <begin position="94"/>
        <end position="154"/>
    </location>
</feature>
<dbReference type="Proteomes" id="UP000681967">
    <property type="component" value="Unassembled WGS sequence"/>
</dbReference>
<dbReference type="GO" id="GO:0030182">
    <property type="term" value="P:neuron differentiation"/>
    <property type="evidence" value="ECO:0007669"/>
    <property type="project" value="TreeGrafter"/>
</dbReference>
<dbReference type="Proteomes" id="UP000663834">
    <property type="component" value="Unassembled WGS sequence"/>
</dbReference>
<dbReference type="PANTHER" id="PTHR24208:SF127">
    <property type="entry name" value="LIM_HOMEOBOX PROTEIN AWH"/>
    <property type="match status" value="1"/>
</dbReference>
<dbReference type="SMART" id="SM00389">
    <property type="entry name" value="HOX"/>
    <property type="match status" value="1"/>
</dbReference>
<keyword evidence="3 5" id="KW-0371">Homeobox</keyword>
<feature type="DNA-binding region" description="Homeobox" evidence="5">
    <location>
        <begin position="96"/>
        <end position="155"/>
    </location>
</feature>
<dbReference type="EMBL" id="CAJNOV010006037">
    <property type="protein sequence ID" value="CAF1234343.1"/>
    <property type="molecule type" value="Genomic_DNA"/>
</dbReference>
<dbReference type="GO" id="GO:0005634">
    <property type="term" value="C:nucleus"/>
    <property type="evidence" value="ECO:0007669"/>
    <property type="project" value="UniProtKB-SubCell"/>
</dbReference>
<dbReference type="EMBL" id="CAJOBH010068289">
    <property type="protein sequence ID" value="CAF4459334.1"/>
    <property type="molecule type" value="Genomic_DNA"/>
</dbReference>
<reference evidence="9" key="1">
    <citation type="submission" date="2021-02" db="EMBL/GenBank/DDBJ databases">
        <authorList>
            <person name="Nowell W R."/>
        </authorList>
    </citation>
    <scope>NUCLEOTIDE SEQUENCE</scope>
</reference>
<dbReference type="PROSITE" id="PS00027">
    <property type="entry name" value="HOMEOBOX_1"/>
    <property type="match status" value="1"/>
</dbReference>
<evidence type="ECO:0000256" key="2">
    <source>
        <dbReference type="ARBA" id="ARBA00023125"/>
    </source>
</evidence>
<name>A0A814YVU4_9BILA</name>
<dbReference type="Gene3D" id="1.10.10.60">
    <property type="entry name" value="Homeodomain-like"/>
    <property type="match status" value="1"/>
</dbReference>
<dbReference type="InterPro" id="IPR009057">
    <property type="entry name" value="Homeodomain-like_sf"/>
</dbReference>
<evidence type="ECO:0000313" key="13">
    <source>
        <dbReference type="Proteomes" id="UP000663855"/>
    </source>
</evidence>
<evidence type="ECO:0000313" key="12">
    <source>
        <dbReference type="EMBL" id="CAF5183758.1"/>
    </source>
</evidence>
<protein>
    <recommendedName>
        <fullName evidence="8">Homeobox domain-containing protein</fullName>
    </recommendedName>
</protein>
<proteinExistence type="predicted"/>
<dbReference type="Proteomes" id="UP000663855">
    <property type="component" value="Unassembled WGS sequence"/>
</dbReference>
<dbReference type="InterPro" id="IPR001356">
    <property type="entry name" value="HD"/>
</dbReference>
<comment type="subcellular location">
    <subcellularLocation>
        <location evidence="1 5 6">Nucleus</location>
    </subcellularLocation>
</comment>
<keyword evidence="2 5" id="KW-0238">DNA-binding</keyword>
<keyword evidence="4 5" id="KW-0539">Nucleus</keyword>
<feature type="compositionally biased region" description="Basic residues" evidence="7">
    <location>
        <begin position="88"/>
        <end position="98"/>
    </location>
</feature>
<dbReference type="EMBL" id="CAJNOW010017528">
    <property type="protein sequence ID" value="CAF1658533.1"/>
    <property type="molecule type" value="Genomic_DNA"/>
</dbReference>
<feature type="region of interest" description="Disordered" evidence="7">
    <location>
        <begin position="62"/>
        <end position="99"/>
    </location>
</feature>
<evidence type="ECO:0000256" key="3">
    <source>
        <dbReference type="ARBA" id="ARBA00023155"/>
    </source>
</evidence>
<evidence type="ECO:0000313" key="11">
    <source>
        <dbReference type="EMBL" id="CAF4459334.1"/>
    </source>
</evidence>
<dbReference type="EMBL" id="CAJOBJ010331783">
    <property type="protein sequence ID" value="CAF5183758.1"/>
    <property type="molecule type" value="Genomic_DNA"/>
</dbReference>
<evidence type="ECO:0000313" key="10">
    <source>
        <dbReference type="EMBL" id="CAF1658533.1"/>
    </source>
</evidence>
<dbReference type="GO" id="GO:0000981">
    <property type="term" value="F:DNA-binding transcription factor activity, RNA polymerase II-specific"/>
    <property type="evidence" value="ECO:0007669"/>
    <property type="project" value="InterPro"/>
</dbReference>
<dbReference type="AlphaFoldDB" id="A0A814YVU4"/>
<dbReference type="Proteomes" id="UP000681720">
    <property type="component" value="Unassembled WGS sequence"/>
</dbReference>
<evidence type="ECO:0000256" key="1">
    <source>
        <dbReference type="ARBA" id="ARBA00004123"/>
    </source>
</evidence>
<dbReference type="GO" id="GO:0000977">
    <property type="term" value="F:RNA polymerase II transcription regulatory region sequence-specific DNA binding"/>
    <property type="evidence" value="ECO:0007669"/>
    <property type="project" value="TreeGrafter"/>
</dbReference>
<dbReference type="InterPro" id="IPR017970">
    <property type="entry name" value="Homeobox_CS"/>
</dbReference>
<dbReference type="OrthoDB" id="6159439at2759"/>
<evidence type="ECO:0000256" key="7">
    <source>
        <dbReference type="SAM" id="MobiDB-lite"/>
    </source>
</evidence>